<accession>A0ABY4DZ89</accession>
<dbReference type="InterPro" id="IPR057326">
    <property type="entry name" value="KR_dom"/>
</dbReference>
<dbReference type="EMBL" id="CP091511">
    <property type="protein sequence ID" value="UOO88816.1"/>
    <property type="molecule type" value="Genomic_DNA"/>
</dbReference>
<dbReference type="CDD" id="cd05333">
    <property type="entry name" value="BKR_SDR_c"/>
    <property type="match status" value="1"/>
</dbReference>
<keyword evidence="2 5" id="KW-0560">Oxidoreductase</keyword>
<evidence type="ECO:0000313" key="6">
    <source>
        <dbReference type="Proteomes" id="UP000832011"/>
    </source>
</evidence>
<feature type="domain" description="Ketoreductase" evidence="4">
    <location>
        <begin position="9"/>
        <end position="189"/>
    </location>
</feature>
<dbReference type="NCBIfam" id="NF009466">
    <property type="entry name" value="PRK12826.1-2"/>
    <property type="match status" value="1"/>
</dbReference>
<dbReference type="SUPFAM" id="SSF51735">
    <property type="entry name" value="NAD(P)-binding Rossmann-fold domains"/>
    <property type="match status" value="1"/>
</dbReference>
<comment type="similarity">
    <text evidence="1 3">Belongs to the short-chain dehydrogenases/reductases (SDR) family.</text>
</comment>
<protein>
    <submittedName>
        <fullName evidence="5">Acetoacetyl-CoA reductase</fullName>
        <ecNumber evidence="5">1.1.1.36</ecNumber>
    </submittedName>
</protein>
<dbReference type="PANTHER" id="PTHR42879">
    <property type="entry name" value="3-OXOACYL-(ACYL-CARRIER-PROTEIN) REDUCTASE"/>
    <property type="match status" value="1"/>
</dbReference>
<name>A0ABY4DZ89_9NEIS</name>
<dbReference type="InterPro" id="IPR011283">
    <property type="entry name" value="Acetoacetyl-CoA_reductase"/>
</dbReference>
<sequence>MRRADYVKKIALVTGGLGGIGQEICAQLGKAGYVVVSTFMRAGRDEAWTKHMKDLGIEAKAYQCDVSNFEDAQALVANIKKDFGTHVSVLVNNAGITKDGTLKKMTVEQWQDVINTNLNSVFNMSKAVVDDMVAAGHGRVINISSINGQKGQFGQTNYSAAKAGMHGFTMALAQEVAKKGVTVNTISPGYIATEMVMAVPEDIRNQIIAQIPVNRLGKPEEIGGLVTYLASDGAGFITGSNIAINGGQHMK</sequence>
<evidence type="ECO:0000256" key="1">
    <source>
        <dbReference type="ARBA" id="ARBA00006484"/>
    </source>
</evidence>
<organism evidence="5 6">
    <name type="scientific">Vitreoscilla massiliensis</name>
    <dbReference type="NCBI Taxonomy" id="1689272"/>
    <lineage>
        <taxon>Bacteria</taxon>
        <taxon>Pseudomonadati</taxon>
        <taxon>Pseudomonadota</taxon>
        <taxon>Betaproteobacteria</taxon>
        <taxon>Neisseriales</taxon>
        <taxon>Neisseriaceae</taxon>
        <taxon>Vitreoscilla</taxon>
    </lineage>
</organism>
<reference evidence="5 6" key="1">
    <citation type="journal article" date="2022" name="Res Sq">
        <title>Evolution of multicellular longitudinally dividing oral cavity symbionts (Neisseriaceae).</title>
        <authorList>
            <person name="Nyongesa S."/>
            <person name="Weber P."/>
            <person name="Bernet E."/>
            <person name="Pullido F."/>
            <person name="Nieckarz M."/>
            <person name="Delaby M."/>
            <person name="Nieves C."/>
            <person name="Viehboeck T."/>
            <person name="Krause N."/>
            <person name="Rivera-Millot A."/>
            <person name="Nakamura A."/>
            <person name="Vischer N."/>
            <person name="VanNieuwenhze M."/>
            <person name="Brun Y."/>
            <person name="Cava F."/>
            <person name="Bulgheresi S."/>
            <person name="Veyrier F."/>
        </authorList>
    </citation>
    <scope>NUCLEOTIDE SEQUENCE [LARGE SCALE GENOMIC DNA]</scope>
    <source>
        <strain evidence="5 6">SN4</strain>
    </source>
</reference>
<gene>
    <name evidence="5" type="primary">phbB</name>
    <name evidence="5" type="ORF">LVJ82_15355</name>
</gene>
<proteinExistence type="inferred from homology"/>
<dbReference type="Pfam" id="PF00106">
    <property type="entry name" value="adh_short"/>
    <property type="match status" value="1"/>
</dbReference>
<dbReference type="NCBIfam" id="NF009464">
    <property type="entry name" value="PRK12824.1"/>
    <property type="match status" value="1"/>
</dbReference>
<dbReference type="SMART" id="SM00822">
    <property type="entry name" value="PKS_KR"/>
    <property type="match status" value="1"/>
</dbReference>
<dbReference type="InterPro" id="IPR036291">
    <property type="entry name" value="NAD(P)-bd_dom_sf"/>
</dbReference>
<keyword evidence="6" id="KW-1185">Reference proteome</keyword>
<evidence type="ECO:0000256" key="2">
    <source>
        <dbReference type="ARBA" id="ARBA00023002"/>
    </source>
</evidence>
<dbReference type="PANTHER" id="PTHR42879:SF2">
    <property type="entry name" value="3-OXOACYL-[ACYL-CARRIER-PROTEIN] REDUCTASE FABG"/>
    <property type="match status" value="1"/>
</dbReference>
<evidence type="ECO:0000313" key="5">
    <source>
        <dbReference type="EMBL" id="UOO88816.1"/>
    </source>
</evidence>
<dbReference type="PRINTS" id="PR00080">
    <property type="entry name" value="SDRFAMILY"/>
</dbReference>
<dbReference type="Proteomes" id="UP000832011">
    <property type="component" value="Chromosome"/>
</dbReference>
<dbReference type="PROSITE" id="PS00061">
    <property type="entry name" value="ADH_SHORT"/>
    <property type="match status" value="1"/>
</dbReference>
<dbReference type="PRINTS" id="PR00081">
    <property type="entry name" value="GDHRDH"/>
</dbReference>
<dbReference type="GO" id="GO:0018454">
    <property type="term" value="F:acetoacetyl-CoA reductase activity"/>
    <property type="evidence" value="ECO:0007669"/>
    <property type="project" value="UniProtKB-EC"/>
</dbReference>
<dbReference type="NCBIfam" id="TIGR01829">
    <property type="entry name" value="AcAcCoA_reduct"/>
    <property type="match status" value="1"/>
</dbReference>
<dbReference type="Gene3D" id="3.40.50.720">
    <property type="entry name" value="NAD(P)-binding Rossmann-like Domain"/>
    <property type="match status" value="1"/>
</dbReference>
<evidence type="ECO:0000256" key="3">
    <source>
        <dbReference type="RuleBase" id="RU000363"/>
    </source>
</evidence>
<dbReference type="InterPro" id="IPR002347">
    <property type="entry name" value="SDR_fam"/>
</dbReference>
<dbReference type="RefSeq" id="WP_244796706.1">
    <property type="nucleotide sequence ID" value="NZ_CP091511.1"/>
</dbReference>
<dbReference type="InterPro" id="IPR020904">
    <property type="entry name" value="Sc_DH/Rdtase_CS"/>
</dbReference>
<dbReference type="InterPro" id="IPR050259">
    <property type="entry name" value="SDR"/>
</dbReference>
<dbReference type="EC" id="1.1.1.36" evidence="5"/>
<evidence type="ECO:0000259" key="4">
    <source>
        <dbReference type="SMART" id="SM00822"/>
    </source>
</evidence>